<sequence>MFMQSHPRLHKVAFSIVQSRISSSNHRYEKHGVCQARIQDVHGYQSARLVPGRRWWQPVWRATAAGVGTRAHIPIFVAPTATISASRP</sequence>
<reference evidence="1" key="2">
    <citation type="journal article" date="2015" name="Data Brief">
        <title>Shoot transcriptome of the giant reed, Arundo donax.</title>
        <authorList>
            <person name="Barrero R.A."/>
            <person name="Guerrero F.D."/>
            <person name="Moolhuijzen P."/>
            <person name="Goolsby J.A."/>
            <person name="Tidwell J."/>
            <person name="Bellgard S.E."/>
            <person name="Bellgard M.I."/>
        </authorList>
    </citation>
    <scope>NUCLEOTIDE SEQUENCE</scope>
    <source>
        <tissue evidence="1">Shoot tissue taken approximately 20 cm above the soil surface</tissue>
    </source>
</reference>
<organism evidence="1">
    <name type="scientific">Arundo donax</name>
    <name type="common">Giant reed</name>
    <name type="synonym">Donax arundinaceus</name>
    <dbReference type="NCBI Taxonomy" id="35708"/>
    <lineage>
        <taxon>Eukaryota</taxon>
        <taxon>Viridiplantae</taxon>
        <taxon>Streptophyta</taxon>
        <taxon>Embryophyta</taxon>
        <taxon>Tracheophyta</taxon>
        <taxon>Spermatophyta</taxon>
        <taxon>Magnoliopsida</taxon>
        <taxon>Liliopsida</taxon>
        <taxon>Poales</taxon>
        <taxon>Poaceae</taxon>
        <taxon>PACMAD clade</taxon>
        <taxon>Arundinoideae</taxon>
        <taxon>Arundineae</taxon>
        <taxon>Arundo</taxon>
    </lineage>
</organism>
<name>A0A0A9E4M2_ARUDO</name>
<proteinExistence type="predicted"/>
<reference evidence="1" key="1">
    <citation type="submission" date="2014-09" db="EMBL/GenBank/DDBJ databases">
        <authorList>
            <person name="Magalhaes I.L.F."/>
            <person name="Oliveira U."/>
            <person name="Santos F.R."/>
            <person name="Vidigal T.H.D.A."/>
            <person name="Brescovit A.D."/>
            <person name="Santos A.J."/>
        </authorList>
    </citation>
    <scope>NUCLEOTIDE SEQUENCE</scope>
    <source>
        <tissue evidence="1">Shoot tissue taken approximately 20 cm above the soil surface</tissue>
    </source>
</reference>
<accession>A0A0A9E4M2</accession>
<protein>
    <submittedName>
        <fullName evidence="1">Uncharacterized protein</fullName>
    </submittedName>
</protein>
<dbReference type="AlphaFoldDB" id="A0A0A9E4M2"/>
<dbReference type="EMBL" id="GBRH01202884">
    <property type="protein sequence ID" value="JAD95011.1"/>
    <property type="molecule type" value="Transcribed_RNA"/>
</dbReference>
<evidence type="ECO:0000313" key="1">
    <source>
        <dbReference type="EMBL" id="JAD95011.1"/>
    </source>
</evidence>